<evidence type="ECO:0000256" key="1">
    <source>
        <dbReference type="ARBA" id="ARBA00023015"/>
    </source>
</evidence>
<sequence>MRTAEFDRQQVLEAAMDVFCQKGYANTTMQDLKLATGLHPGSLYCAFKNKRGVLLAALTQFIESRWQQSQVCFESGDPLEGIHQYLRQLVAKLCLSQSHCLLSRTVADFSAVDEDIRETLSEPWQQLLVRIEQQLQLAQTQGLLRQGVMPAEAAWVLLVNIFGLRSLPSFMADEKSLYACVDLQIQLIREPQ</sequence>
<dbReference type="Gene3D" id="1.10.357.10">
    <property type="entry name" value="Tetracycline Repressor, domain 2"/>
    <property type="match status" value="1"/>
</dbReference>
<protein>
    <submittedName>
        <fullName evidence="6">TetR/AcrR family transcriptional regulator</fullName>
    </submittedName>
</protein>
<evidence type="ECO:0000256" key="2">
    <source>
        <dbReference type="ARBA" id="ARBA00023125"/>
    </source>
</evidence>
<accession>A0ABW9G593</accession>
<dbReference type="PROSITE" id="PS50977">
    <property type="entry name" value="HTH_TETR_2"/>
    <property type="match status" value="1"/>
</dbReference>
<name>A0ABW9G593_9GAMM</name>
<comment type="caution">
    <text evidence="6">The sequence shown here is derived from an EMBL/GenBank/DDBJ whole genome shotgun (WGS) entry which is preliminary data.</text>
</comment>
<keyword evidence="7" id="KW-1185">Reference proteome</keyword>
<evidence type="ECO:0000313" key="6">
    <source>
        <dbReference type="EMBL" id="MFM2484574.1"/>
    </source>
</evidence>
<dbReference type="Pfam" id="PF00440">
    <property type="entry name" value="TetR_N"/>
    <property type="match status" value="1"/>
</dbReference>
<evidence type="ECO:0000313" key="7">
    <source>
        <dbReference type="Proteomes" id="UP001629953"/>
    </source>
</evidence>
<gene>
    <name evidence="6" type="ORF">ABUE30_05760</name>
</gene>
<dbReference type="PANTHER" id="PTHR47506:SF8">
    <property type="entry name" value="REPRESSOR OF PUTATIVE XENOBIOTIC REDUCTASE TETR FAMILY-RELATED"/>
    <property type="match status" value="1"/>
</dbReference>
<organism evidence="6 7">
    <name type="scientific">Celerinatantimonas yamalensis</name>
    <dbReference type="NCBI Taxonomy" id="559956"/>
    <lineage>
        <taxon>Bacteria</taxon>
        <taxon>Pseudomonadati</taxon>
        <taxon>Pseudomonadota</taxon>
        <taxon>Gammaproteobacteria</taxon>
        <taxon>Celerinatantimonadaceae</taxon>
        <taxon>Celerinatantimonas</taxon>
    </lineage>
</organism>
<keyword evidence="3" id="KW-0804">Transcription</keyword>
<dbReference type="PRINTS" id="PR00455">
    <property type="entry name" value="HTHTETR"/>
</dbReference>
<evidence type="ECO:0000259" key="5">
    <source>
        <dbReference type="PROSITE" id="PS50977"/>
    </source>
</evidence>
<keyword evidence="1" id="KW-0805">Transcription regulation</keyword>
<dbReference type="InterPro" id="IPR001647">
    <property type="entry name" value="HTH_TetR"/>
</dbReference>
<evidence type="ECO:0000256" key="4">
    <source>
        <dbReference type="PROSITE-ProRule" id="PRU00335"/>
    </source>
</evidence>
<proteinExistence type="predicted"/>
<dbReference type="SUPFAM" id="SSF48498">
    <property type="entry name" value="Tetracyclin repressor-like, C-terminal domain"/>
    <property type="match status" value="1"/>
</dbReference>
<dbReference type="InterPro" id="IPR036271">
    <property type="entry name" value="Tet_transcr_reg_TetR-rel_C_sf"/>
</dbReference>
<reference evidence="6 7" key="1">
    <citation type="journal article" date="2013" name="Int. J. Syst. Evol. Microbiol.">
        <title>Celerinatantimonas yamalensis sp. nov., a cold-adapted diazotrophic bacterium from a cold permafrost brine.</title>
        <authorList>
            <person name="Shcherbakova V."/>
            <person name="Chuvilskaya N."/>
            <person name="Rivkina E."/>
            <person name="Demidov N."/>
            <person name="Uchaeva V."/>
            <person name="Suetin S."/>
            <person name="Suzina N."/>
            <person name="Gilichinsky D."/>
        </authorList>
    </citation>
    <scope>NUCLEOTIDE SEQUENCE [LARGE SCALE GENOMIC DNA]</scope>
    <source>
        <strain evidence="6 7">C7</strain>
    </source>
</reference>
<dbReference type="InterPro" id="IPR009057">
    <property type="entry name" value="Homeodomain-like_sf"/>
</dbReference>
<dbReference type="Proteomes" id="UP001629953">
    <property type="component" value="Unassembled WGS sequence"/>
</dbReference>
<feature type="domain" description="HTH tetR-type" evidence="5">
    <location>
        <begin position="5"/>
        <end position="65"/>
    </location>
</feature>
<dbReference type="InterPro" id="IPR023772">
    <property type="entry name" value="DNA-bd_HTH_TetR-type_CS"/>
</dbReference>
<keyword evidence="2 4" id="KW-0238">DNA-binding</keyword>
<dbReference type="EMBL" id="JBEQCT010000002">
    <property type="protein sequence ID" value="MFM2484574.1"/>
    <property type="molecule type" value="Genomic_DNA"/>
</dbReference>
<dbReference type="PANTHER" id="PTHR47506">
    <property type="entry name" value="TRANSCRIPTIONAL REGULATORY PROTEIN"/>
    <property type="match status" value="1"/>
</dbReference>
<feature type="DNA-binding region" description="H-T-H motif" evidence="4">
    <location>
        <begin position="28"/>
        <end position="47"/>
    </location>
</feature>
<dbReference type="RefSeq" id="WP_408622759.1">
    <property type="nucleotide sequence ID" value="NZ_JBEQCT010000002.1"/>
</dbReference>
<evidence type="ECO:0000256" key="3">
    <source>
        <dbReference type="ARBA" id="ARBA00023163"/>
    </source>
</evidence>
<dbReference type="PROSITE" id="PS01081">
    <property type="entry name" value="HTH_TETR_1"/>
    <property type="match status" value="1"/>
</dbReference>
<dbReference type="SUPFAM" id="SSF46689">
    <property type="entry name" value="Homeodomain-like"/>
    <property type="match status" value="1"/>
</dbReference>